<dbReference type="InterPro" id="IPR020456">
    <property type="entry name" value="Acylphosphatase"/>
</dbReference>
<evidence type="ECO:0000256" key="1">
    <source>
        <dbReference type="ARBA" id="ARBA00005614"/>
    </source>
</evidence>
<dbReference type="RefSeq" id="WP_231821412.1">
    <property type="nucleotide sequence ID" value="NZ_CP082781.1"/>
</dbReference>
<dbReference type="SUPFAM" id="SSF54975">
    <property type="entry name" value="Acylphosphatase/BLUF domain-like"/>
    <property type="match status" value="1"/>
</dbReference>
<evidence type="ECO:0000259" key="7">
    <source>
        <dbReference type="PROSITE" id="PS51160"/>
    </source>
</evidence>
<protein>
    <recommendedName>
        <fullName evidence="3 5">acylphosphatase</fullName>
        <ecNumber evidence="2 5">3.6.1.7</ecNumber>
    </recommendedName>
</protein>
<dbReference type="EMBL" id="CP082781">
    <property type="protein sequence ID" value="UGS28286.1"/>
    <property type="molecule type" value="Genomic_DNA"/>
</dbReference>
<dbReference type="InterPro" id="IPR001792">
    <property type="entry name" value="Acylphosphatase-like_dom"/>
</dbReference>
<sequence>MDARRVHVSVRGHVQGVGYRYATRHAAEVRGVSGWVRNRRDGTVEAALEGSPTAVASLLAWMRHGPPGAAADDLVAAEETPIGVRGFEILRTE</sequence>
<evidence type="ECO:0000256" key="6">
    <source>
        <dbReference type="RuleBase" id="RU004168"/>
    </source>
</evidence>
<comment type="similarity">
    <text evidence="1 6">Belongs to the acylphosphatase family.</text>
</comment>
<name>A0ABY3RZG4_9MICO</name>
<dbReference type="GO" id="GO:0003998">
    <property type="term" value="F:acylphosphatase activity"/>
    <property type="evidence" value="ECO:0007669"/>
    <property type="project" value="UniProtKB-EC"/>
</dbReference>
<reference evidence="8 9" key="1">
    <citation type="submission" date="2023-01" db="EMBL/GenBank/DDBJ databases">
        <title>Characterization of estradiol degrading bacteria Microbacterium sp. MZT7 and reveal degrading genes through genome analysis.</title>
        <authorList>
            <person name="Hao P."/>
            <person name="Gao Y."/>
        </authorList>
    </citation>
    <scope>NUCLEOTIDE SEQUENCE [LARGE SCALE GENOMIC DNA]</scope>
    <source>
        <strain evidence="8 9">MZT7</strain>
    </source>
</reference>
<comment type="catalytic activity">
    <reaction evidence="4 5">
        <text>an acyl phosphate + H2O = a carboxylate + phosphate + H(+)</text>
        <dbReference type="Rhea" id="RHEA:14965"/>
        <dbReference type="ChEBI" id="CHEBI:15377"/>
        <dbReference type="ChEBI" id="CHEBI:15378"/>
        <dbReference type="ChEBI" id="CHEBI:29067"/>
        <dbReference type="ChEBI" id="CHEBI:43474"/>
        <dbReference type="ChEBI" id="CHEBI:59918"/>
        <dbReference type="EC" id="3.6.1.7"/>
    </reaction>
</comment>
<evidence type="ECO:0000256" key="2">
    <source>
        <dbReference type="ARBA" id="ARBA00012150"/>
    </source>
</evidence>
<dbReference type="InterPro" id="IPR017968">
    <property type="entry name" value="Acylphosphatase_CS"/>
</dbReference>
<organism evidence="8 9">
    <name type="scientific">Microbacterium resistens</name>
    <dbReference type="NCBI Taxonomy" id="156977"/>
    <lineage>
        <taxon>Bacteria</taxon>
        <taxon>Bacillati</taxon>
        <taxon>Actinomycetota</taxon>
        <taxon>Actinomycetes</taxon>
        <taxon>Micrococcales</taxon>
        <taxon>Microbacteriaceae</taxon>
        <taxon>Microbacterium</taxon>
    </lineage>
</organism>
<gene>
    <name evidence="8" type="ORF">K8F61_09055</name>
</gene>
<evidence type="ECO:0000256" key="4">
    <source>
        <dbReference type="ARBA" id="ARBA00047645"/>
    </source>
</evidence>
<dbReference type="PROSITE" id="PS51160">
    <property type="entry name" value="ACYLPHOSPHATASE_3"/>
    <property type="match status" value="1"/>
</dbReference>
<dbReference type="PROSITE" id="PS00151">
    <property type="entry name" value="ACYLPHOSPHATASE_2"/>
    <property type="match status" value="1"/>
</dbReference>
<dbReference type="Gene3D" id="3.30.70.100">
    <property type="match status" value="1"/>
</dbReference>
<dbReference type="PANTHER" id="PTHR47268">
    <property type="entry name" value="ACYLPHOSPHATASE"/>
    <property type="match status" value="1"/>
</dbReference>
<dbReference type="EC" id="3.6.1.7" evidence="2 5"/>
<dbReference type="InterPro" id="IPR036046">
    <property type="entry name" value="Acylphosphatase-like_dom_sf"/>
</dbReference>
<dbReference type="PRINTS" id="PR00112">
    <property type="entry name" value="ACYLPHPHTASE"/>
</dbReference>
<evidence type="ECO:0000256" key="5">
    <source>
        <dbReference type="PROSITE-ProRule" id="PRU00520"/>
    </source>
</evidence>
<feature type="active site" evidence="5">
    <location>
        <position position="38"/>
    </location>
</feature>
<keyword evidence="5 8" id="KW-0378">Hydrolase</keyword>
<evidence type="ECO:0000313" key="9">
    <source>
        <dbReference type="Proteomes" id="UP001199642"/>
    </source>
</evidence>
<keyword evidence="9" id="KW-1185">Reference proteome</keyword>
<feature type="domain" description="Acylphosphatase-like" evidence="7">
    <location>
        <begin position="5"/>
        <end position="91"/>
    </location>
</feature>
<dbReference type="PANTHER" id="PTHR47268:SF4">
    <property type="entry name" value="ACYLPHOSPHATASE"/>
    <property type="match status" value="1"/>
</dbReference>
<proteinExistence type="inferred from homology"/>
<feature type="active site" evidence="5">
    <location>
        <position position="20"/>
    </location>
</feature>
<evidence type="ECO:0000256" key="3">
    <source>
        <dbReference type="ARBA" id="ARBA00015991"/>
    </source>
</evidence>
<accession>A0ABY3RZG4</accession>
<evidence type="ECO:0000313" key="8">
    <source>
        <dbReference type="EMBL" id="UGS28286.1"/>
    </source>
</evidence>
<dbReference type="Proteomes" id="UP001199642">
    <property type="component" value="Chromosome"/>
</dbReference>
<dbReference type="Pfam" id="PF00708">
    <property type="entry name" value="Acylphosphatase"/>
    <property type="match status" value="1"/>
</dbReference>